<dbReference type="InterPro" id="IPR036872">
    <property type="entry name" value="CH_dom_sf"/>
</dbReference>
<dbReference type="Gene3D" id="1.10.418.10">
    <property type="entry name" value="Calponin-like domain"/>
    <property type="match status" value="2"/>
</dbReference>
<dbReference type="PANTHER" id="PTHR22706:SF1">
    <property type="entry name" value="ASSEMBLY FACTOR FOR SPINDLE MICROTUBULES"/>
    <property type="match status" value="1"/>
</dbReference>
<dbReference type="InterPro" id="IPR031549">
    <property type="entry name" value="ASH"/>
</dbReference>
<dbReference type="EMBL" id="JASMQC010000007">
    <property type="protein sequence ID" value="KAK1943411.1"/>
    <property type="molecule type" value="Genomic_DNA"/>
</dbReference>
<sequence>MRGSSDANSARSKWTSRASTDPFASASLAAPDAQNGHETTPLFTDQQSDGKENRVPLIDRNWGHPNVSMDRSRQQTTLEEELLPPTLDFEPSTSSTLLGKRPNPTEDAPRSQKSVYRSAGAQDSNNIEIRQLRDPLASANAVTHFESRALELHGYLQELEDQQEENAGYGSITMLVDDFSHIGQLHFGSVALGERRSRQLTLENASELGNARVKYEGYAMVRNGESEPSQPKTRFKCDLHVCVVDALKSVTLRVTFEPLSVDVGKEITAMLKFTVNDRFKLQCRATGKVTPRVPRLNRFGRLRKAKTSVDTVVVAPGAKHTQPPRIPATNSRQRTPLNARNTHFTISSALAQSEREPEQEPVLRPRPKVGDKRQSSVTIDFSPPRNGSKRRKTEPPRTLTPRKSIGASQDPDTKKPYSGSWWKQRQEFYDENWMAKQTEGFTKWINYVLLDGTSQRLGGGDTEGEEQDVGVKRRFDFSSLRVLAQKRMESKWAQAAVELYHSPNMDDILFNLQDEIGNKGLLFRADRPVYADVGLQEDLISLLNNYHPVWLCLGLYAVLGSQVMRQEKCSLRAIFRSTTAKATSGKKENSPPDRKMPRVLRRVILNHLVKDAHVARNYRLVKNLMTPLDGSTADRNDGGNSFTNTKKNINGREYFDSLTQSFMLKFLMLVIFLDRAIERKADKFPHFPCLFRIVPSVKKAAPGKGQTVTKSSKRNTSGNDDALWVKNSQVFVTEFCRLFLASEGRIDKHLKHLGYTLKHQQTPLDEIDLEVRSLEVDLRDGIRLAKLMEALTTTAVPSATEQDGEVIPQPKALSTFLRVPALSRLQKVHNVEICLHFLQDKCGASVLDNLKSNSCRGEKKHRLSGRVRVSSSGFAGLHSKVDAKLVENLAKDIVNGHREKTLALLWKLISSFQLQSLVDAETMRREVVNVVKRMSFRAKDFFDHQQHNAPLVHTDEHECYGLLLEWCRAVCANYNVEVSDFSASFADGKALCYLLHYYHPMLLSKSDMLSTTSDLHTPDVQGISEKALLANEQRHFAIINDRVKQLGEVPVLMPQQYNTKNPPEEKMVVTFVCYLQSRLMDSYSEIHAASRLKRWWKSPLIRLKLHRKKNRSARTIQRFWYTSSHKRLAIRQCRKLLRAAHLVKSSVQTWTARKHYIRFRRSVVVIQRAFRARRQLKINGDSRGAVLVIEYHWRKKLRWKREEERRLQSVMQRKVAQRVRSRSACAVIERHWLQRLSREAARLVRQQMIADRQLAVIRIQTAWRQSRQRVVARKQRMHSWQQMKRAARVIKRTWRAFQHRREETQRVVALQRFEQMMKEKELQKRHLKLKQKVETRAVKCVQRCFRQFTLRKRKVSATKLASVFRGRKQKIQFQKQKRAVVLLQRNARVWRRRRQLSALSQYYSMLKTYQRMRASEAQRRMIRIQELKHKVEKRAACRILAVYQSYRDQKRALAATKIQSLARCLRVRRRYCTLRQSALLLQKNVRIWRRQGQLRALLTFRSMLLSYRRMQREEEEHRERVRQDRIQRLQQSVGHRAAYRIQSVYRFFVHHKQMVAATLIQATYRGFKEQQQYTKTSACVRVMQRAIRSWLAMTKFRQALRLHRAAVTIQKCVRGRLSRRIRFNFYDLQTQLRRLRVLTSCWKIEFWYVDRTKKYRKKRTLMVRARWTQLSAGITRKRIADVKKIEMCWRSFCLKSAIDTRIQHKRQLNSSAQRVQVWWLGLCCKWAERERRAEEKRQREMEVMALAMAKTRAERIVGSWLRQRVIIPYRERNVHYVAVRRLQAWSRGMLVRLHQSAPEVTQQRKKLSKMKLVGQESHANSVTTSTTLQHLRVKTSEARSVQTEQPVTLGGRLDMALHMLLHGKRLQDMLFASHTIEVCTRYSRECCRKCVQLQISSTIFAAIRGLNRSRPHVELLHQLLLVLKNLTVYRRSADKRKPNREVATDTDDRLDVDMRALDTLVDLLHIHRDMHHVFVLSADVIKYYLTMLKPLADGNEGVRESWSEAEKRLTGLQELLSRKLALFNATASFRRVNQIPEKPSGNSLMRKMNPKTAVAIMEELVTLLER</sequence>
<evidence type="ECO:0000256" key="3">
    <source>
        <dbReference type="ARBA" id="ARBA00022490"/>
    </source>
</evidence>
<keyword evidence="5" id="KW-0132">Cell division</keyword>
<dbReference type="GO" id="GO:0051301">
    <property type="term" value="P:cell division"/>
    <property type="evidence" value="ECO:0007669"/>
    <property type="project" value="UniProtKB-KW"/>
</dbReference>
<keyword evidence="6" id="KW-0677">Repeat</keyword>
<evidence type="ECO:0000313" key="15">
    <source>
        <dbReference type="Proteomes" id="UP001259832"/>
    </source>
</evidence>
<dbReference type="PANTHER" id="PTHR22706">
    <property type="entry name" value="ASSEMBLY FACTOR FOR SPINDLE MICROTUBULES"/>
    <property type="match status" value="1"/>
</dbReference>
<evidence type="ECO:0000256" key="9">
    <source>
        <dbReference type="ARBA" id="ARBA00023054"/>
    </source>
</evidence>
<evidence type="ECO:0000256" key="2">
    <source>
        <dbReference type="ARBA" id="ARBA00004496"/>
    </source>
</evidence>
<evidence type="ECO:0000256" key="11">
    <source>
        <dbReference type="ARBA" id="ARBA00023306"/>
    </source>
</evidence>
<dbReference type="GO" id="GO:0000922">
    <property type="term" value="C:spindle pole"/>
    <property type="evidence" value="ECO:0007669"/>
    <property type="project" value="TreeGrafter"/>
</dbReference>
<evidence type="ECO:0000256" key="1">
    <source>
        <dbReference type="ARBA" id="ARBA00004123"/>
    </source>
</evidence>
<proteinExistence type="predicted"/>
<comment type="caution">
    <text evidence="14">The sequence shown here is derived from an EMBL/GenBank/DDBJ whole genome shotgun (WGS) entry which is preliminary data.</text>
</comment>
<feature type="compositionally biased region" description="Polar residues" evidence="12">
    <location>
        <begin position="36"/>
        <end position="47"/>
    </location>
</feature>
<evidence type="ECO:0000256" key="4">
    <source>
        <dbReference type="ARBA" id="ARBA00022553"/>
    </source>
</evidence>
<evidence type="ECO:0000256" key="7">
    <source>
        <dbReference type="ARBA" id="ARBA00022776"/>
    </source>
</evidence>
<keyword evidence="3" id="KW-0963">Cytoplasm</keyword>
<name>A0AAD9GSK0_9STRA</name>
<gene>
    <name evidence="14" type="ORF">P3T76_004807</name>
</gene>
<dbReference type="Gene3D" id="1.20.5.190">
    <property type="match status" value="1"/>
</dbReference>
<accession>A0AAD9GSK0</accession>
<dbReference type="InterPro" id="IPR000048">
    <property type="entry name" value="IQ_motif_EF-hand-BS"/>
</dbReference>
<dbReference type="GO" id="GO:0007051">
    <property type="term" value="P:spindle organization"/>
    <property type="evidence" value="ECO:0007669"/>
    <property type="project" value="TreeGrafter"/>
</dbReference>
<dbReference type="GO" id="GO:0000278">
    <property type="term" value="P:mitotic cell cycle"/>
    <property type="evidence" value="ECO:0007669"/>
    <property type="project" value="TreeGrafter"/>
</dbReference>
<dbReference type="CDD" id="cd21224">
    <property type="entry name" value="CH_ASPM_rpt2"/>
    <property type="match status" value="1"/>
</dbReference>
<dbReference type="GO" id="GO:0051295">
    <property type="term" value="P:establishment of meiotic spindle localization"/>
    <property type="evidence" value="ECO:0007669"/>
    <property type="project" value="TreeGrafter"/>
</dbReference>
<dbReference type="InterPro" id="IPR051185">
    <property type="entry name" value="ASPM"/>
</dbReference>
<dbReference type="Proteomes" id="UP001259832">
    <property type="component" value="Unassembled WGS sequence"/>
</dbReference>
<evidence type="ECO:0000256" key="10">
    <source>
        <dbReference type="ARBA" id="ARBA00023242"/>
    </source>
</evidence>
<protein>
    <submittedName>
        <fullName evidence="14">Abnormal spindle-like microcephaly-associated</fullName>
    </submittedName>
</protein>
<feature type="compositionally biased region" description="Basic and acidic residues" evidence="12">
    <location>
        <begin position="353"/>
        <end position="374"/>
    </location>
</feature>
<evidence type="ECO:0000256" key="12">
    <source>
        <dbReference type="SAM" id="MobiDB-lite"/>
    </source>
</evidence>
<keyword evidence="4" id="KW-0597">Phosphoprotein</keyword>
<dbReference type="Pfam" id="PF00307">
    <property type="entry name" value="CH"/>
    <property type="match status" value="1"/>
</dbReference>
<dbReference type="Gene3D" id="2.60.40.10">
    <property type="entry name" value="Immunoglobulins"/>
    <property type="match status" value="1"/>
</dbReference>
<reference evidence="14" key="1">
    <citation type="submission" date="2023-08" db="EMBL/GenBank/DDBJ databases">
        <title>Reference Genome Resource for the Citrus Pathogen Phytophthora citrophthora.</title>
        <authorList>
            <person name="Moller H."/>
            <person name="Coetzee B."/>
            <person name="Rose L.J."/>
            <person name="Van Niekerk J.M."/>
        </authorList>
    </citation>
    <scope>NUCLEOTIDE SEQUENCE</scope>
    <source>
        <strain evidence="14">STE-U-9442</strain>
    </source>
</reference>
<evidence type="ECO:0000256" key="6">
    <source>
        <dbReference type="ARBA" id="ARBA00022737"/>
    </source>
</evidence>
<organism evidence="14 15">
    <name type="scientific">Phytophthora citrophthora</name>
    <dbReference type="NCBI Taxonomy" id="4793"/>
    <lineage>
        <taxon>Eukaryota</taxon>
        <taxon>Sar</taxon>
        <taxon>Stramenopiles</taxon>
        <taxon>Oomycota</taxon>
        <taxon>Peronosporomycetes</taxon>
        <taxon>Peronosporales</taxon>
        <taxon>Peronosporaceae</taxon>
        <taxon>Phytophthora</taxon>
    </lineage>
</organism>
<dbReference type="Pfam" id="PF15780">
    <property type="entry name" value="ASH"/>
    <property type="match status" value="1"/>
</dbReference>
<evidence type="ECO:0000259" key="13">
    <source>
        <dbReference type="PROSITE" id="PS50021"/>
    </source>
</evidence>
<feature type="compositionally biased region" description="Polar residues" evidence="12">
    <location>
        <begin position="1"/>
        <end position="19"/>
    </location>
</feature>
<keyword evidence="11" id="KW-0131">Cell cycle</keyword>
<keyword evidence="8" id="KW-0112">Calmodulin-binding</keyword>
<dbReference type="InterPro" id="IPR013783">
    <property type="entry name" value="Ig-like_fold"/>
</dbReference>
<feature type="region of interest" description="Disordered" evidence="12">
    <location>
        <begin position="314"/>
        <end position="419"/>
    </location>
</feature>
<dbReference type="SMART" id="SM00015">
    <property type="entry name" value="IQ"/>
    <property type="match status" value="10"/>
</dbReference>
<feature type="region of interest" description="Disordered" evidence="12">
    <location>
        <begin position="1"/>
        <end position="122"/>
    </location>
</feature>
<feature type="compositionally biased region" description="Polar residues" evidence="12">
    <location>
        <begin position="328"/>
        <end position="351"/>
    </location>
</feature>
<dbReference type="GO" id="GO:0005516">
    <property type="term" value="F:calmodulin binding"/>
    <property type="evidence" value="ECO:0007669"/>
    <property type="project" value="UniProtKB-KW"/>
</dbReference>
<evidence type="ECO:0000256" key="8">
    <source>
        <dbReference type="ARBA" id="ARBA00022860"/>
    </source>
</evidence>
<dbReference type="PROSITE" id="PS50021">
    <property type="entry name" value="CH"/>
    <property type="match status" value="2"/>
</dbReference>
<feature type="domain" description="Calponin-homology (CH)" evidence="13">
    <location>
        <begin position="957"/>
        <end position="1080"/>
    </location>
</feature>
<dbReference type="CDD" id="cd21223">
    <property type="entry name" value="CH_ASPM_rpt1"/>
    <property type="match status" value="1"/>
</dbReference>
<dbReference type="PROSITE" id="PS50096">
    <property type="entry name" value="IQ"/>
    <property type="match status" value="3"/>
</dbReference>
<comment type="subcellular location">
    <subcellularLocation>
        <location evidence="2">Cytoplasm</location>
    </subcellularLocation>
    <subcellularLocation>
        <location evidence="1">Nucleus</location>
    </subcellularLocation>
</comment>
<feature type="compositionally biased region" description="Polar residues" evidence="12">
    <location>
        <begin position="111"/>
        <end position="122"/>
    </location>
</feature>
<dbReference type="InterPro" id="IPR001715">
    <property type="entry name" value="CH_dom"/>
</dbReference>
<dbReference type="SUPFAM" id="SSF47576">
    <property type="entry name" value="Calponin-homology domain, CH-domain"/>
    <property type="match status" value="1"/>
</dbReference>
<keyword evidence="10" id="KW-0539">Nucleus</keyword>
<keyword evidence="7" id="KW-0498">Mitosis</keyword>
<evidence type="ECO:0000256" key="5">
    <source>
        <dbReference type="ARBA" id="ARBA00022618"/>
    </source>
</evidence>
<keyword evidence="9" id="KW-0175">Coiled coil</keyword>
<keyword evidence="15" id="KW-1185">Reference proteome</keyword>
<evidence type="ECO:0000313" key="14">
    <source>
        <dbReference type="EMBL" id="KAK1943411.1"/>
    </source>
</evidence>
<dbReference type="GO" id="GO:0005634">
    <property type="term" value="C:nucleus"/>
    <property type="evidence" value="ECO:0007669"/>
    <property type="project" value="UniProtKB-SubCell"/>
</dbReference>
<dbReference type="GO" id="GO:0005737">
    <property type="term" value="C:cytoplasm"/>
    <property type="evidence" value="ECO:0007669"/>
    <property type="project" value="UniProtKB-SubCell"/>
</dbReference>
<feature type="domain" description="Calponin-homology (CH)" evidence="13">
    <location>
        <begin position="743"/>
        <end position="913"/>
    </location>
</feature>